<keyword evidence="2" id="KW-1185">Reference proteome</keyword>
<evidence type="ECO:0000313" key="2">
    <source>
        <dbReference type="Proteomes" id="UP000789396"/>
    </source>
</evidence>
<comment type="caution">
    <text evidence="1">The sequence shown here is derived from an EMBL/GenBank/DDBJ whole genome shotgun (WGS) entry which is preliminary data.</text>
</comment>
<protein>
    <submittedName>
        <fullName evidence="1">13623_t:CDS:1</fullName>
    </submittedName>
</protein>
<dbReference type="EMBL" id="CAJVPZ010003329">
    <property type="protein sequence ID" value="CAG8528635.1"/>
    <property type="molecule type" value="Genomic_DNA"/>
</dbReference>
<dbReference type="AlphaFoldDB" id="A0A9N9AFJ3"/>
<name>A0A9N9AFJ3_9GLOM</name>
<sequence>MDQQQFAILKDFIQHKQYPPYYNKNQRQKLKAQSRFFVVKEGTLPF</sequence>
<organism evidence="1 2">
    <name type="scientific">Racocetra fulgida</name>
    <dbReference type="NCBI Taxonomy" id="60492"/>
    <lineage>
        <taxon>Eukaryota</taxon>
        <taxon>Fungi</taxon>
        <taxon>Fungi incertae sedis</taxon>
        <taxon>Mucoromycota</taxon>
        <taxon>Glomeromycotina</taxon>
        <taxon>Glomeromycetes</taxon>
        <taxon>Diversisporales</taxon>
        <taxon>Gigasporaceae</taxon>
        <taxon>Racocetra</taxon>
    </lineage>
</organism>
<evidence type="ECO:0000313" key="1">
    <source>
        <dbReference type="EMBL" id="CAG8528635.1"/>
    </source>
</evidence>
<proteinExistence type="predicted"/>
<accession>A0A9N9AFJ3</accession>
<dbReference type="Proteomes" id="UP000789396">
    <property type="component" value="Unassembled WGS sequence"/>
</dbReference>
<reference evidence="1" key="1">
    <citation type="submission" date="2021-06" db="EMBL/GenBank/DDBJ databases">
        <authorList>
            <person name="Kallberg Y."/>
            <person name="Tangrot J."/>
            <person name="Rosling A."/>
        </authorList>
    </citation>
    <scope>NUCLEOTIDE SEQUENCE</scope>
    <source>
        <strain evidence="1">IN212</strain>
    </source>
</reference>
<gene>
    <name evidence="1" type="ORF">RFULGI_LOCUS3687</name>
</gene>